<dbReference type="GO" id="GO:0005524">
    <property type="term" value="F:ATP binding"/>
    <property type="evidence" value="ECO:0007669"/>
    <property type="project" value="UniProtKB-KW"/>
</dbReference>
<keyword evidence="1" id="KW-0813">Transport</keyword>
<evidence type="ECO:0000256" key="1">
    <source>
        <dbReference type="ARBA" id="ARBA00022448"/>
    </source>
</evidence>
<reference evidence="11" key="1">
    <citation type="submission" date="2022-07" db="EMBL/GenBank/DDBJ databases">
        <title>Phylogenomic reconstructions and comparative analyses of Kickxellomycotina fungi.</title>
        <authorList>
            <person name="Reynolds N.K."/>
            <person name="Stajich J.E."/>
            <person name="Barry K."/>
            <person name="Grigoriev I.V."/>
            <person name="Crous P."/>
            <person name="Smith M.E."/>
        </authorList>
    </citation>
    <scope>NUCLEOTIDE SEQUENCE</scope>
    <source>
        <strain evidence="11">NRRL 1565</strain>
    </source>
</reference>
<feature type="region of interest" description="Disordered" evidence="8">
    <location>
        <begin position="1"/>
        <end position="34"/>
    </location>
</feature>
<evidence type="ECO:0000256" key="8">
    <source>
        <dbReference type="SAM" id="MobiDB-lite"/>
    </source>
</evidence>
<dbReference type="Pfam" id="PF00664">
    <property type="entry name" value="ABC_membrane"/>
    <property type="match status" value="1"/>
</dbReference>
<evidence type="ECO:0000256" key="3">
    <source>
        <dbReference type="ARBA" id="ARBA00022737"/>
    </source>
</evidence>
<name>A0A9W8LNW8_9FUNG</name>
<dbReference type="InterPro" id="IPR050173">
    <property type="entry name" value="ABC_transporter_C-like"/>
</dbReference>
<dbReference type="PROSITE" id="PS50929">
    <property type="entry name" value="ABC_TM1F"/>
    <property type="match status" value="1"/>
</dbReference>
<evidence type="ECO:0000256" key="4">
    <source>
        <dbReference type="ARBA" id="ARBA00022741"/>
    </source>
</evidence>
<evidence type="ECO:0000256" key="2">
    <source>
        <dbReference type="ARBA" id="ARBA00022692"/>
    </source>
</evidence>
<proteinExistence type="predicted"/>
<dbReference type="Gene3D" id="1.20.1560.10">
    <property type="entry name" value="ABC transporter type 1, transmembrane domain"/>
    <property type="match status" value="1"/>
</dbReference>
<dbReference type="InterPro" id="IPR036640">
    <property type="entry name" value="ABC1_TM_sf"/>
</dbReference>
<keyword evidence="7 9" id="KW-0472">Membrane</keyword>
<dbReference type="AlphaFoldDB" id="A0A9W8LNW8"/>
<evidence type="ECO:0000259" key="10">
    <source>
        <dbReference type="PROSITE" id="PS50929"/>
    </source>
</evidence>
<keyword evidence="2 9" id="KW-0812">Transmembrane</keyword>
<feature type="compositionally biased region" description="Basic and acidic residues" evidence="8">
    <location>
        <begin position="10"/>
        <end position="23"/>
    </location>
</feature>
<protein>
    <submittedName>
        <fullName evidence="11">Transporter of the ATP-binding cassette (ABC)</fullName>
    </submittedName>
</protein>
<dbReference type="EMBL" id="JANBUO010004081">
    <property type="protein sequence ID" value="KAJ2788491.1"/>
    <property type="molecule type" value="Genomic_DNA"/>
</dbReference>
<dbReference type="PANTHER" id="PTHR24223">
    <property type="entry name" value="ATP-BINDING CASSETTE SUB-FAMILY C"/>
    <property type="match status" value="1"/>
</dbReference>
<feature type="domain" description="ABC transmembrane type-1" evidence="10">
    <location>
        <begin position="34"/>
        <end position="222"/>
    </location>
</feature>
<comment type="caution">
    <text evidence="11">The sequence shown here is derived from an EMBL/GenBank/DDBJ whole genome shotgun (WGS) entry which is preliminary data.</text>
</comment>
<feature type="transmembrane region" description="Helical" evidence="9">
    <location>
        <begin position="162"/>
        <end position="180"/>
    </location>
</feature>
<accession>A0A9W8LNW8</accession>
<dbReference type="SUPFAM" id="SSF90123">
    <property type="entry name" value="ABC transporter transmembrane region"/>
    <property type="match status" value="1"/>
</dbReference>
<feature type="transmembrane region" description="Helical" evidence="9">
    <location>
        <begin position="80"/>
        <end position="102"/>
    </location>
</feature>
<evidence type="ECO:0000256" key="6">
    <source>
        <dbReference type="ARBA" id="ARBA00022989"/>
    </source>
</evidence>
<evidence type="ECO:0000313" key="12">
    <source>
        <dbReference type="Proteomes" id="UP001140094"/>
    </source>
</evidence>
<evidence type="ECO:0000256" key="5">
    <source>
        <dbReference type="ARBA" id="ARBA00022840"/>
    </source>
</evidence>
<keyword evidence="12" id="KW-1185">Reference proteome</keyword>
<dbReference type="OrthoDB" id="6500128at2759"/>
<dbReference type="PANTHER" id="PTHR24223:SF353">
    <property type="entry name" value="ABC TRANSPORTER ATP-BINDING PROTEIN_PERMEASE VMR1-RELATED"/>
    <property type="match status" value="1"/>
</dbReference>
<dbReference type="GO" id="GO:0140359">
    <property type="term" value="F:ABC-type transporter activity"/>
    <property type="evidence" value="ECO:0007669"/>
    <property type="project" value="InterPro"/>
</dbReference>
<feature type="compositionally biased region" description="Polar residues" evidence="8">
    <location>
        <begin position="24"/>
        <end position="34"/>
    </location>
</feature>
<dbReference type="GO" id="GO:0016020">
    <property type="term" value="C:membrane"/>
    <property type="evidence" value="ECO:0007669"/>
    <property type="project" value="InterPro"/>
</dbReference>
<feature type="transmembrane region" description="Helical" evidence="9">
    <location>
        <begin position="55"/>
        <end position="74"/>
    </location>
</feature>
<keyword evidence="3" id="KW-0677">Repeat</keyword>
<dbReference type="InterPro" id="IPR011527">
    <property type="entry name" value="ABC1_TM_dom"/>
</dbReference>
<dbReference type="Proteomes" id="UP001140094">
    <property type="component" value="Unassembled WGS sequence"/>
</dbReference>
<organism evidence="11 12">
    <name type="scientific">Coemansia guatemalensis</name>
    <dbReference type="NCBI Taxonomy" id="2761395"/>
    <lineage>
        <taxon>Eukaryota</taxon>
        <taxon>Fungi</taxon>
        <taxon>Fungi incertae sedis</taxon>
        <taxon>Zoopagomycota</taxon>
        <taxon>Kickxellomycotina</taxon>
        <taxon>Kickxellomycetes</taxon>
        <taxon>Kickxellales</taxon>
        <taxon>Kickxellaceae</taxon>
        <taxon>Coemansia</taxon>
    </lineage>
</organism>
<evidence type="ECO:0000313" key="11">
    <source>
        <dbReference type="EMBL" id="KAJ2788491.1"/>
    </source>
</evidence>
<feature type="non-terminal residue" evidence="11">
    <location>
        <position position="280"/>
    </location>
</feature>
<keyword evidence="6 9" id="KW-1133">Transmembrane helix</keyword>
<gene>
    <name evidence="11" type="primary">YBT1_5</name>
    <name evidence="11" type="ORF">H4R20_007369</name>
</gene>
<keyword evidence="4" id="KW-0547">Nucleotide-binding</keyword>
<dbReference type="CDD" id="cd18596">
    <property type="entry name" value="ABC_6TM_VMR1_D1_like"/>
    <property type="match status" value="1"/>
</dbReference>
<evidence type="ECO:0000256" key="9">
    <source>
        <dbReference type="SAM" id="Phobius"/>
    </source>
</evidence>
<keyword evidence="5 11" id="KW-0067">ATP-binding</keyword>
<sequence>MATVGQKSTSDAEHTKGDDKHGSGDNTAGSTSSSQGKIANLMAVDTQKIAEMASLIYLLYEFPIQIAVTVLMLYQLLGIAAFGSLGALLLISPIQAWLSSIWRGYQRRIMSFSDQRMDITNEVLQGVRIIKYFAWESHVEKQVAGIRSGELKVLRKQFMTSAHSLMLFFMVPVLITLAAFSMYTGILGHQLTASVAFTALSLLKTLRAPLDGLLYCISLILQAKVSVDRVDQYLAEEDTPKYKLLQATSSVCNMPTAGTCNSTDINTATTAEVGFVNASF</sequence>
<evidence type="ECO:0000256" key="7">
    <source>
        <dbReference type="ARBA" id="ARBA00023136"/>
    </source>
</evidence>